<feature type="region of interest" description="Disordered" evidence="1">
    <location>
        <begin position="1"/>
        <end position="92"/>
    </location>
</feature>
<dbReference type="Proteomes" id="UP000465221">
    <property type="component" value="Unassembled WGS sequence"/>
</dbReference>
<feature type="compositionally biased region" description="Basic and acidic residues" evidence="1">
    <location>
        <begin position="1"/>
        <end position="13"/>
    </location>
</feature>
<evidence type="ECO:0000313" key="3">
    <source>
        <dbReference type="Proteomes" id="UP000465221"/>
    </source>
</evidence>
<gene>
    <name evidence="2" type="ORF">IFM46972_03635</name>
</gene>
<name>A0A8H3NGM4_9EURO</name>
<comment type="caution">
    <text evidence="2">The sequence shown here is derived from an EMBL/GenBank/DDBJ whole genome shotgun (WGS) entry which is preliminary data.</text>
</comment>
<accession>A0A8H3NGM4</accession>
<feature type="compositionally biased region" description="Polar residues" evidence="1">
    <location>
        <begin position="68"/>
        <end position="92"/>
    </location>
</feature>
<feature type="compositionally biased region" description="Polar residues" evidence="1">
    <location>
        <begin position="49"/>
        <end position="58"/>
    </location>
</feature>
<dbReference type="EMBL" id="BLKC01000019">
    <property type="protein sequence ID" value="GFF32696.1"/>
    <property type="molecule type" value="Genomic_DNA"/>
</dbReference>
<dbReference type="AlphaFoldDB" id="A0A8H3NGM4"/>
<proteinExistence type="predicted"/>
<evidence type="ECO:0000256" key="1">
    <source>
        <dbReference type="SAM" id="MobiDB-lite"/>
    </source>
</evidence>
<organism evidence="2 3">
    <name type="scientific">Aspergillus udagawae</name>
    <dbReference type="NCBI Taxonomy" id="91492"/>
    <lineage>
        <taxon>Eukaryota</taxon>
        <taxon>Fungi</taxon>
        <taxon>Dikarya</taxon>
        <taxon>Ascomycota</taxon>
        <taxon>Pezizomycotina</taxon>
        <taxon>Eurotiomycetes</taxon>
        <taxon>Eurotiomycetidae</taxon>
        <taxon>Eurotiales</taxon>
        <taxon>Aspergillaceae</taxon>
        <taxon>Aspergillus</taxon>
        <taxon>Aspergillus subgen. Fumigati</taxon>
    </lineage>
</organism>
<evidence type="ECO:0000313" key="2">
    <source>
        <dbReference type="EMBL" id="GFF32696.1"/>
    </source>
</evidence>
<protein>
    <submittedName>
        <fullName evidence="2">Uncharacterized protein</fullName>
    </submittedName>
</protein>
<reference evidence="2 3" key="1">
    <citation type="submission" date="2020-01" db="EMBL/GenBank/DDBJ databases">
        <title>Draft genome sequence of Aspergillus udagawae IFM 46972.</title>
        <authorList>
            <person name="Takahashi H."/>
            <person name="Yaguchi T."/>
        </authorList>
    </citation>
    <scope>NUCLEOTIDE SEQUENCE [LARGE SCALE GENOMIC DNA]</scope>
    <source>
        <strain evidence="2 3">IFM 46972</strain>
    </source>
</reference>
<sequence>MAELRVPGKELGGRRATSTTQGVKRKNKDMHAFSQGRWRVQKAEKGVSRQRQWMQKTYLTHLRHDCKPQSNDPGNGDRSGSNFSLSQKLIGS</sequence>